<accession>A0ACC5SZE8</accession>
<evidence type="ECO:0000313" key="2">
    <source>
        <dbReference type="Proteomes" id="UP000823773"/>
    </source>
</evidence>
<keyword evidence="2" id="KW-1185">Reference proteome</keyword>
<dbReference type="EMBL" id="JAGGJR010000006">
    <property type="protein sequence ID" value="MBP1874054.1"/>
    <property type="molecule type" value="Genomic_DNA"/>
</dbReference>
<name>A0ACC5SZE8_ENSAD</name>
<protein>
    <submittedName>
        <fullName evidence="1">Uncharacterized protein</fullName>
    </submittedName>
</protein>
<proteinExistence type="predicted"/>
<comment type="caution">
    <text evidence="1">The sequence shown here is derived from an EMBL/GenBank/DDBJ whole genome shotgun (WGS) entry which is preliminary data.</text>
</comment>
<gene>
    <name evidence="1" type="ORF">J2Z19_003778</name>
</gene>
<organism evidence="1 2">
    <name type="scientific">Ensifer adhaerens</name>
    <name type="common">Sinorhizobium morelense</name>
    <dbReference type="NCBI Taxonomy" id="106592"/>
    <lineage>
        <taxon>Bacteria</taxon>
        <taxon>Pseudomonadati</taxon>
        <taxon>Pseudomonadota</taxon>
        <taxon>Alphaproteobacteria</taxon>
        <taxon>Hyphomicrobiales</taxon>
        <taxon>Rhizobiaceae</taxon>
        <taxon>Sinorhizobium/Ensifer group</taxon>
        <taxon>Ensifer</taxon>
    </lineage>
</organism>
<sequence length="456" mass="49598">MTEDDEKNGQPEASNDISKLERPSVDASRKPPSSIRPLEARQIKQARSDLANLAAAAGGLEKLKKQAIDAQRLATGLPAGFNLQNSATLALGKRVQEMTAFSKLAESSFPKMMDFQSRFPGLIEMKTAEALTRSFKSSMGLTSLEKMMETMRDLNERVASAGKISGINSVGNLSKALADKMAPMKTFMEDLQRHQSLAFGPTSSYGKILARVSSMQDDMRVLAAPSIAAALSASLLISPPPNLDRSLAEITAIATRALRLVPDRELWQQAGEESLLLRGVGLLDEMESRPAQSGNDFDQQLNRLVEAVESAVANATTSSQQVSLLQVIFFLVPLVISILTMVQAEMHHREDMAKPDGTTAIVEQLNKNGEKLDKLDQIAASLQEATKHVSKAVAVRTANIRRAPDKTAQLLGKLQQGNIVVVSGTVENWLQVEFSDPVTGQTVTGWVYAKLMKRFQ</sequence>
<reference evidence="1" key="1">
    <citation type="submission" date="2021-03" db="EMBL/GenBank/DDBJ databases">
        <title>Genomic Encyclopedia of Type Strains, Phase IV (KMG-IV): sequencing the most valuable type-strain genomes for metagenomic binning, comparative biology and taxonomic classification.</title>
        <authorList>
            <person name="Goeker M."/>
        </authorList>
    </citation>
    <scope>NUCLEOTIDE SEQUENCE</scope>
    <source>
        <strain evidence="1">DSM 18131</strain>
    </source>
</reference>
<evidence type="ECO:0000313" key="1">
    <source>
        <dbReference type="EMBL" id="MBP1874054.1"/>
    </source>
</evidence>
<dbReference type="Proteomes" id="UP000823773">
    <property type="component" value="Unassembled WGS sequence"/>
</dbReference>